<dbReference type="InterPro" id="IPR010432">
    <property type="entry name" value="RDD"/>
</dbReference>
<evidence type="ECO:0000256" key="3">
    <source>
        <dbReference type="ARBA" id="ARBA00022692"/>
    </source>
</evidence>
<dbReference type="GO" id="GO:0005886">
    <property type="term" value="C:plasma membrane"/>
    <property type="evidence" value="ECO:0007669"/>
    <property type="project" value="UniProtKB-SubCell"/>
</dbReference>
<feature type="transmembrane region" description="Helical" evidence="6">
    <location>
        <begin position="12"/>
        <end position="37"/>
    </location>
</feature>
<reference evidence="8 9" key="1">
    <citation type="submission" date="2019-06" db="EMBL/GenBank/DDBJ databases">
        <title>A comparative genomics study of ostrich specific Mycoplasmas.</title>
        <authorList>
            <person name="Botes A."/>
            <person name="Nel T."/>
        </authorList>
    </citation>
    <scope>NUCLEOTIDE SEQUENCE [LARGE SCALE GENOMIC DNA]</scope>
    <source>
        <strain evidence="8 9">Ms01</strain>
    </source>
</reference>
<keyword evidence="4 6" id="KW-1133">Transmembrane helix</keyword>
<dbReference type="EMBL" id="VFSY01000016">
    <property type="protein sequence ID" value="TPI02540.1"/>
    <property type="molecule type" value="Genomic_DNA"/>
</dbReference>
<accession>A0A502M6P5</accession>
<protein>
    <submittedName>
        <fullName evidence="8">RDD family protein</fullName>
    </submittedName>
</protein>
<evidence type="ECO:0000256" key="4">
    <source>
        <dbReference type="ARBA" id="ARBA00022989"/>
    </source>
</evidence>
<feature type="transmembrane region" description="Helical" evidence="6">
    <location>
        <begin position="104"/>
        <end position="125"/>
    </location>
</feature>
<comment type="caution">
    <text evidence="8">The sequence shown here is derived from an EMBL/GenBank/DDBJ whole genome shotgun (WGS) entry which is preliminary data.</text>
</comment>
<evidence type="ECO:0000256" key="2">
    <source>
        <dbReference type="ARBA" id="ARBA00022475"/>
    </source>
</evidence>
<comment type="subcellular location">
    <subcellularLocation>
        <location evidence="1">Cell membrane</location>
        <topology evidence="1">Multi-pass membrane protein</topology>
    </subcellularLocation>
</comment>
<feature type="transmembrane region" description="Helical" evidence="6">
    <location>
        <begin position="145"/>
        <end position="166"/>
    </location>
</feature>
<dbReference type="RefSeq" id="WP_140700921.1">
    <property type="nucleotide sequence ID" value="NZ_VFSY01000016.1"/>
</dbReference>
<proteinExistence type="predicted"/>
<dbReference type="Pfam" id="PF06271">
    <property type="entry name" value="RDD"/>
    <property type="match status" value="1"/>
</dbReference>
<dbReference type="PANTHER" id="PTHR36115">
    <property type="entry name" value="PROLINE-RICH ANTIGEN HOMOLOG-RELATED"/>
    <property type="match status" value="1"/>
</dbReference>
<feature type="transmembrane region" description="Helical" evidence="6">
    <location>
        <begin position="49"/>
        <end position="71"/>
    </location>
</feature>
<evidence type="ECO:0000256" key="1">
    <source>
        <dbReference type="ARBA" id="ARBA00004651"/>
    </source>
</evidence>
<evidence type="ECO:0000313" key="8">
    <source>
        <dbReference type="EMBL" id="TPI02540.1"/>
    </source>
</evidence>
<keyword evidence="5 6" id="KW-0472">Membrane</keyword>
<evidence type="ECO:0000313" key="9">
    <source>
        <dbReference type="Proteomes" id="UP000317904"/>
    </source>
</evidence>
<evidence type="ECO:0000259" key="7">
    <source>
        <dbReference type="Pfam" id="PF06271"/>
    </source>
</evidence>
<keyword evidence="3 6" id="KW-0812">Transmembrane</keyword>
<dbReference type="AlphaFoldDB" id="A0A502M6P5"/>
<name>A0A502M6P5_9MOLU</name>
<sequence>MIVVNKKANFWIRFLATFVDLGIFLLIMLASSFLVFNYSKGTFYSIYSYYPWLLFLIFVLIFLYFVIPSIWDGKTLAMAMCRIKIINKDENKKLWKGVFDRQRLFALVWIIIFFLFIIFISPQTFADAALSVSRQGKTLDKIQRAFLAIPSTFATLGSMLQLFIIISNIKSSRIGLNDKFSSTFTVWINKFEEIEPEENIFYIRPRKRVLPKIYFEN</sequence>
<keyword evidence="2" id="KW-1003">Cell membrane</keyword>
<evidence type="ECO:0000256" key="5">
    <source>
        <dbReference type="ARBA" id="ARBA00023136"/>
    </source>
</evidence>
<dbReference type="Proteomes" id="UP000317904">
    <property type="component" value="Unassembled WGS sequence"/>
</dbReference>
<organism evidence="8 9">
    <name type="scientific">Mycoplasma struthionis</name>
    <dbReference type="NCBI Taxonomy" id="538220"/>
    <lineage>
        <taxon>Bacteria</taxon>
        <taxon>Bacillati</taxon>
        <taxon>Mycoplasmatota</taxon>
        <taxon>Mollicutes</taxon>
        <taxon>Mycoplasmataceae</taxon>
        <taxon>Mycoplasma</taxon>
    </lineage>
</organism>
<evidence type="ECO:0000256" key="6">
    <source>
        <dbReference type="SAM" id="Phobius"/>
    </source>
</evidence>
<dbReference type="PANTHER" id="PTHR36115:SF9">
    <property type="entry name" value="LMO1584 PROTEIN"/>
    <property type="match status" value="1"/>
</dbReference>
<dbReference type="InterPro" id="IPR051791">
    <property type="entry name" value="Pra-immunoreactive"/>
</dbReference>
<feature type="domain" description="RDD" evidence="7">
    <location>
        <begin position="8"/>
        <end position="118"/>
    </location>
</feature>
<gene>
    <name evidence="8" type="ORF">FJM01_00625</name>
</gene>